<protein>
    <submittedName>
        <fullName evidence="3">Protein of uncharacterized function (DUF2807)</fullName>
    </submittedName>
</protein>
<dbReference type="EMBL" id="UGVL01000001">
    <property type="protein sequence ID" value="SUE34041.1"/>
    <property type="molecule type" value="Genomic_DNA"/>
</dbReference>
<dbReference type="Proteomes" id="UP000255233">
    <property type="component" value="Unassembled WGS sequence"/>
</dbReference>
<organism evidence="3 4">
    <name type="scientific">Rikenella microfusus</name>
    <dbReference type="NCBI Taxonomy" id="28139"/>
    <lineage>
        <taxon>Bacteria</taxon>
        <taxon>Pseudomonadati</taxon>
        <taxon>Bacteroidota</taxon>
        <taxon>Bacteroidia</taxon>
        <taxon>Bacteroidales</taxon>
        <taxon>Rikenellaceae</taxon>
        <taxon>Rikenella</taxon>
    </lineage>
</organism>
<gene>
    <name evidence="3" type="ORF">NCTC11190_01258</name>
</gene>
<keyword evidence="4" id="KW-1185">Reference proteome</keyword>
<dbReference type="RefSeq" id="WP_037291286.1">
    <property type="nucleotide sequence ID" value="NZ_CANTWR010000018.1"/>
</dbReference>
<evidence type="ECO:0000313" key="3">
    <source>
        <dbReference type="EMBL" id="SUE34041.1"/>
    </source>
</evidence>
<reference evidence="3 4" key="1">
    <citation type="submission" date="2018-06" db="EMBL/GenBank/DDBJ databases">
        <authorList>
            <consortium name="Pathogen Informatics"/>
            <person name="Doyle S."/>
        </authorList>
    </citation>
    <scope>NUCLEOTIDE SEQUENCE [LARGE SCALE GENOMIC DNA]</scope>
    <source>
        <strain evidence="3 4">NCTC11190</strain>
    </source>
</reference>
<feature type="signal peptide" evidence="1">
    <location>
        <begin position="1"/>
        <end position="25"/>
    </location>
</feature>
<dbReference type="Pfam" id="PF10988">
    <property type="entry name" value="DUF2807"/>
    <property type="match status" value="1"/>
</dbReference>
<accession>A0A379MQX1</accession>
<name>A0A379MQX1_9BACT</name>
<dbReference type="STRING" id="880526.GCA_000427365_00187"/>
<evidence type="ECO:0000259" key="2">
    <source>
        <dbReference type="Pfam" id="PF10988"/>
    </source>
</evidence>
<keyword evidence="1" id="KW-0732">Signal</keyword>
<dbReference type="AlphaFoldDB" id="A0A379MQX1"/>
<feature type="chain" id="PRO_5017054169" evidence="1">
    <location>
        <begin position="26"/>
        <end position="236"/>
    </location>
</feature>
<evidence type="ECO:0000256" key="1">
    <source>
        <dbReference type="SAM" id="SignalP"/>
    </source>
</evidence>
<evidence type="ECO:0000313" key="4">
    <source>
        <dbReference type="Proteomes" id="UP000255233"/>
    </source>
</evidence>
<dbReference type="Gene3D" id="2.160.20.120">
    <property type="match status" value="1"/>
</dbReference>
<dbReference type="InterPro" id="IPR021255">
    <property type="entry name" value="DUF2807"/>
</dbReference>
<sequence length="236" mass="25699">MKISRLPLLSGLVCLMAFGTVRSHAQQIIETEPLAPFTILNTDGPIRIELIPAEENRMQIMLWGIDAKGINWRIKDNALNVATRKGLVNKRAYADIKLYYRELNRIVITGGEVTAKDPILCSSLYLEAESSVGKMDIVAECNDVTVRTSGDNVVKVSGTAEYATYQARLGSRIECLDLSVGNVTASASGKAEIQLRANELLDARAVTGANIFFTGEPMTLHIKKATMGGVESINNL</sequence>
<proteinExistence type="predicted"/>
<feature type="domain" description="Putative auto-transporter adhesin head GIN" evidence="2">
    <location>
        <begin position="37"/>
        <end position="217"/>
    </location>
</feature>